<proteinExistence type="predicted"/>
<sequence>MTVPLLFNCGGALVAVAPAARSADTLKPAPHVSLLLAVGVLESVSFLSLGVRAPPRDYQRHPKHQSLYCLPPPHSIKHKAQPALQPHGGESPRRRMRGIRSRILRTLQSAAAHSNALLPAGGARPPTTEKCSVLQERVPSPLPAGAEAAPDPPTVSDCGDGGGDGDADKENRSPEANPRKAKKMKVSADDGASAEAYRRPELESVTLFDPDLLAAFRGVVDAYYAQALENTAKRHRADDEDDDILAALEDRGVDPLAGLEALCPPGGERAVVLYTTSLRGVRKTFEDCATVRRLLDGLRVAFLERDVSMHAPYRDELRALLLRRHAGDGDAMPLLPPPRLFVDGRYVGGADEVVALHERSRLRPMLRRAARRGAGEAACAVCGGAWFVVCGGCSGRHWLFDGGGAAAVAASRVPCPGCNENGLVPCPLCS</sequence>
<organism evidence="1 2">
    <name type="scientific">Avena sativa</name>
    <name type="common">Oat</name>
    <dbReference type="NCBI Taxonomy" id="4498"/>
    <lineage>
        <taxon>Eukaryota</taxon>
        <taxon>Viridiplantae</taxon>
        <taxon>Streptophyta</taxon>
        <taxon>Embryophyta</taxon>
        <taxon>Tracheophyta</taxon>
        <taxon>Spermatophyta</taxon>
        <taxon>Magnoliopsida</taxon>
        <taxon>Liliopsida</taxon>
        <taxon>Poales</taxon>
        <taxon>Poaceae</taxon>
        <taxon>BOP clade</taxon>
        <taxon>Pooideae</taxon>
        <taxon>Poodae</taxon>
        <taxon>Poeae</taxon>
        <taxon>Poeae Chloroplast Group 1 (Aveneae type)</taxon>
        <taxon>Aveninae</taxon>
        <taxon>Avena</taxon>
    </lineage>
</organism>
<evidence type="ECO:0000313" key="1">
    <source>
        <dbReference type="EnsemblPlants" id="AVESA.00010b.r2.4AG0598650.1.CDS.1"/>
    </source>
</evidence>
<name>A0ACD5WBR7_AVESA</name>
<protein>
    <submittedName>
        <fullName evidence="1">Uncharacterized protein</fullName>
    </submittedName>
</protein>
<dbReference type="Proteomes" id="UP001732700">
    <property type="component" value="Chromosome 4A"/>
</dbReference>
<dbReference type="EnsemblPlants" id="AVESA.00010b.r2.4AG0598650.1">
    <property type="protein sequence ID" value="AVESA.00010b.r2.4AG0598650.1.CDS.1"/>
    <property type="gene ID" value="AVESA.00010b.r2.4AG0598650"/>
</dbReference>
<reference evidence="1" key="2">
    <citation type="submission" date="2025-09" db="UniProtKB">
        <authorList>
            <consortium name="EnsemblPlants"/>
        </authorList>
    </citation>
    <scope>IDENTIFICATION</scope>
</reference>
<keyword evidence="2" id="KW-1185">Reference proteome</keyword>
<accession>A0ACD5WBR7</accession>
<reference evidence="1" key="1">
    <citation type="submission" date="2021-05" db="EMBL/GenBank/DDBJ databases">
        <authorList>
            <person name="Scholz U."/>
            <person name="Mascher M."/>
            <person name="Fiebig A."/>
        </authorList>
    </citation>
    <scope>NUCLEOTIDE SEQUENCE [LARGE SCALE GENOMIC DNA]</scope>
</reference>
<evidence type="ECO:0000313" key="2">
    <source>
        <dbReference type="Proteomes" id="UP001732700"/>
    </source>
</evidence>